<reference evidence="1 2" key="1">
    <citation type="submission" date="2019-12" db="EMBL/GenBank/DDBJ databases">
        <authorList>
            <person name="Kun Z."/>
        </authorList>
    </citation>
    <scope>NUCLEOTIDE SEQUENCE [LARGE SCALE GENOMIC DNA]</scope>
    <source>
        <strain evidence="1 2">YIM 123512</strain>
    </source>
</reference>
<evidence type="ECO:0000313" key="1">
    <source>
        <dbReference type="EMBL" id="MXG91556.1"/>
    </source>
</evidence>
<protein>
    <submittedName>
        <fullName evidence="1">Uncharacterized protein</fullName>
    </submittedName>
</protein>
<dbReference type="EMBL" id="WUEK01000013">
    <property type="protein sequence ID" value="MXG91556.1"/>
    <property type="molecule type" value="Genomic_DNA"/>
</dbReference>
<name>A0A6L7EZ93_9ACTN</name>
<organism evidence="1 2">
    <name type="scientific">Nocardioides flavescens</name>
    <dbReference type="NCBI Taxonomy" id="2691959"/>
    <lineage>
        <taxon>Bacteria</taxon>
        <taxon>Bacillati</taxon>
        <taxon>Actinomycetota</taxon>
        <taxon>Actinomycetes</taxon>
        <taxon>Propionibacteriales</taxon>
        <taxon>Nocardioidaceae</taxon>
        <taxon>Nocardioides</taxon>
    </lineage>
</organism>
<gene>
    <name evidence="1" type="ORF">GRQ65_18585</name>
</gene>
<dbReference type="Proteomes" id="UP000473325">
    <property type="component" value="Unassembled WGS sequence"/>
</dbReference>
<evidence type="ECO:0000313" key="2">
    <source>
        <dbReference type="Proteomes" id="UP000473325"/>
    </source>
</evidence>
<keyword evidence="2" id="KW-1185">Reference proteome</keyword>
<dbReference type="AlphaFoldDB" id="A0A6L7EZ93"/>
<accession>A0A6L7EZ93</accession>
<dbReference type="RefSeq" id="WP_160879484.1">
    <property type="nucleotide sequence ID" value="NZ_WUEK01000013.1"/>
</dbReference>
<sequence>MDVWEHDGRLFEVVMASDLNRDSMVLELGDLADDSGRGPVIEAVWHDADPGFDFVVHQATVLPMAVIVRFVEEAQQRLPPRQQSDD</sequence>
<comment type="caution">
    <text evidence="1">The sequence shown here is derived from an EMBL/GenBank/DDBJ whole genome shotgun (WGS) entry which is preliminary data.</text>
</comment>
<proteinExistence type="predicted"/>